<comment type="caution">
    <text evidence="6">The sequence shown here is derived from an EMBL/GenBank/DDBJ whole genome shotgun (WGS) entry which is preliminary data.</text>
</comment>
<comment type="subcellular location">
    <subcellularLocation>
        <location evidence="1">Membrane</location>
    </subcellularLocation>
</comment>
<dbReference type="InterPro" id="IPR050515">
    <property type="entry name" value="Beta-lactam/transpept"/>
</dbReference>
<dbReference type="SUPFAM" id="SSF56601">
    <property type="entry name" value="beta-lactamase/transpeptidase-like"/>
    <property type="match status" value="1"/>
</dbReference>
<evidence type="ECO:0000313" key="7">
    <source>
        <dbReference type="Proteomes" id="UP000526033"/>
    </source>
</evidence>
<dbReference type="Pfam" id="PF00905">
    <property type="entry name" value="Transpeptidase"/>
    <property type="match status" value="1"/>
</dbReference>
<dbReference type="InterPro" id="IPR001460">
    <property type="entry name" value="PCN-bd_Tpept"/>
</dbReference>
<dbReference type="InterPro" id="IPR012338">
    <property type="entry name" value="Beta-lactam/transpept-like"/>
</dbReference>
<dbReference type="GO" id="GO:0008658">
    <property type="term" value="F:penicillin binding"/>
    <property type="evidence" value="ECO:0007669"/>
    <property type="project" value="InterPro"/>
</dbReference>
<dbReference type="Gene3D" id="3.30.450.330">
    <property type="match status" value="1"/>
</dbReference>
<dbReference type="GO" id="GO:0071555">
    <property type="term" value="P:cell wall organization"/>
    <property type="evidence" value="ECO:0007669"/>
    <property type="project" value="TreeGrafter"/>
</dbReference>
<dbReference type="AlphaFoldDB" id="A0A7X9HGK8"/>
<dbReference type="InterPro" id="IPR005311">
    <property type="entry name" value="PBP_dimer"/>
</dbReference>
<gene>
    <name evidence="6" type="ORF">GYA27_00485</name>
</gene>
<evidence type="ECO:0000256" key="1">
    <source>
        <dbReference type="ARBA" id="ARBA00004370"/>
    </source>
</evidence>
<reference evidence="6 7" key="1">
    <citation type="journal article" date="2020" name="Biotechnol. Biofuels">
        <title>New insights from the biogas microbiome by comprehensive genome-resolved metagenomics of nearly 1600 species originating from multiple anaerobic digesters.</title>
        <authorList>
            <person name="Campanaro S."/>
            <person name="Treu L."/>
            <person name="Rodriguez-R L.M."/>
            <person name="Kovalovszki A."/>
            <person name="Ziels R.M."/>
            <person name="Maus I."/>
            <person name="Zhu X."/>
            <person name="Kougias P.G."/>
            <person name="Basile A."/>
            <person name="Luo G."/>
            <person name="Schluter A."/>
            <person name="Konstantinidis K.T."/>
            <person name="Angelidaki I."/>
        </authorList>
    </citation>
    <scope>NUCLEOTIDE SEQUENCE [LARGE SCALE GENOMIC DNA]</scope>
    <source>
        <strain evidence="6">AS27yjCOA_165</strain>
    </source>
</reference>
<dbReference type="Gene3D" id="3.90.1310.10">
    <property type="entry name" value="Penicillin-binding protein 2a (Domain 2)"/>
    <property type="match status" value="1"/>
</dbReference>
<feature type="domain" description="Penicillin-binding protein transpeptidase" evidence="4">
    <location>
        <begin position="270"/>
        <end position="572"/>
    </location>
</feature>
<dbReference type="Pfam" id="PF03717">
    <property type="entry name" value="PBP_dimer"/>
    <property type="match status" value="1"/>
</dbReference>
<dbReference type="SUPFAM" id="SSF56519">
    <property type="entry name" value="Penicillin binding protein dimerisation domain"/>
    <property type="match status" value="1"/>
</dbReference>
<evidence type="ECO:0000256" key="3">
    <source>
        <dbReference type="SAM" id="Phobius"/>
    </source>
</evidence>
<keyword evidence="3" id="KW-1133">Transmembrane helix</keyword>
<dbReference type="InterPro" id="IPR036138">
    <property type="entry name" value="PBP_dimer_sf"/>
</dbReference>
<keyword evidence="2 3" id="KW-0472">Membrane</keyword>
<dbReference type="EMBL" id="JAAZNL010000004">
    <property type="protein sequence ID" value="NMB69667.1"/>
    <property type="molecule type" value="Genomic_DNA"/>
</dbReference>
<feature type="transmembrane region" description="Helical" evidence="3">
    <location>
        <begin position="20"/>
        <end position="38"/>
    </location>
</feature>
<name>A0A7X9HGK8_UNCKA</name>
<evidence type="ECO:0000313" key="6">
    <source>
        <dbReference type="EMBL" id="NMB69667.1"/>
    </source>
</evidence>
<feature type="domain" description="Penicillin-binding protein dimerisation" evidence="5">
    <location>
        <begin position="59"/>
        <end position="226"/>
    </location>
</feature>
<proteinExistence type="predicted"/>
<dbReference type="Proteomes" id="UP000526033">
    <property type="component" value="Unassembled WGS sequence"/>
</dbReference>
<dbReference type="PANTHER" id="PTHR30627:SF1">
    <property type="entry name" value="PEPTIDOGLYCAN D,D-TRANSPEPTIDASE FTSI"/>
    <property type="match status" value="1"/>
</dbReference>
<evidence type="ECO:0000256" key="2">
    <source>
        <dbReference type="ARBA" id="ARBA00023136"/>
    </source>
</evidence>
<dbReference type="GO" id="GO:0005886">
    <property type="term" value="C:plasma membrane"/>
    <property type="evidence" value="ECO:0007669"/>
    <property type="project" value="TreeGrafter"/>
</dbReference>
<dbReference type="Gene3D" id="3.40.710.10">
    <property type="entry name" value="DD-peptidase/beta-lactamase superfamily"/>
    <property type="match status" value="1"/>
</dbReference>
<evidence type="ECO:0000259" key="5">
    <source>
        <dbReference type="Pfam" id="PF03717"/>
    </source>
</evidence>
<evidence type="ECO:0000259" key="4">
    <source>
        <dbReference type="Pfam" id="PF00905"/>
    </source>
</evidence>
<keyword evidence="3" id="KW-0812">Transmembrane</keyword>
<protein>
    <submittedName>
        <fullName evidence="6">Penicillin-binding protein 2</fullName>
    </submittedName>
</protein>
<dbReference type="PANTHER" id="PTHR30627">
    <property type="entry name" value="PEPTIDOGLYCAN D,D-TRANSPEPTIDASE"/>
    <property type="match status" value="1"/>
</dbReference>
<organism evidence="6 7">
    <name type="scientific">candidate division WWE3 bacterium</name>
    <dbReference type="NCBI Taxonomy" id="2053526"/>
    <lineage>
        <taxon>Bacteria</taxon>
        <taxon>Katanobacteria</taxon>
    </lineage>
</organism>
<sequence>MNTPNNKKFEYRGVTRIRILRYIFLFSFVAIVAKLFYIQVLSHDKYQSLAYSQYVDTQTIPPRRGNITTSDGFLLAGTKTNYTLYAEPKKIPEIPEFSEKIAKLFVELDQKETSETTKSNSNFGDFYLKVSQSIKPDLFWVGLRRGLSPEDRKLILDMNIPGIGFEEDPVRYYPEDTLAAHVLGFVGSNEKGERTGYYGIEGGLNNDLKGKQGRIFQEVDSIGRPILLGNFKKLPPIQGRDIVLTIDRSAQYLVEQKLKEGVEKYNATSGTVVVMNPSTGEIIAMANYPTFDYKNLIFEEEVLTEEQKKVSGRKKYEYRNFAISSPYEPGSVIKPFTISAAIDLGIVNPNTTFEDNGPVWYSGKKIDNWDGKHYQTQTITQLLQKSNNIGAAWVGHQVGSKNVSKYFESFGIGAKYGIELEGEETGTLRDHDTWTDIDLANVSFGQGMSATPLQVLNGFNVFANGGYLLQPKIVSRIIDNGKVINIPTKNIRKVLSSETTATMVDLLEKAAEGGEAKFFIKKEYRIAGKTGTAQIYTESGYDPNKSNATFVGFMSGSKKFSMIVKLEEPRTSIYAAETAVPLWMTIADDLVKYYGLAPDKPVAEVAPL</sequence>
<accession>A0A7X9HGK8</accession>